<sequence>MQTDPTFAAPGRFLKGNIHTHSNASDARLSPAEVCDAYRAGGYDFLALTDHFLAKFGFPIVDTRPFRTAGFTTLLGAEVHAPATSLGEIWHILAVGLPLDFAPTAPGETGAQLAARCVAAGAFVGIAHPGWYALSAADANTLTGAHAVEIYNHTTHLRTDRGDGSHLADQLLAEGKRISLIAVDDAHFHGPDWFGGWVMVKAAENEPDTLLAALKAGHFYATQGPRIEGVAWGADSVEVQCSPAASVMVLGRGSRAAQSVAPLQTRVSLPLGKLREGGFARIVVADAQGRRAWSNPHFFG</sequence>
<protein>
    <submittedName>
        <fullName evidence="1">PHP domain-containing protein</fullName>
    </submittedName>
</protein>
<dbReference type="SUPFAM" id="SSF89550">
    <property type="entry name" value="PHP domain-like"/>
    <property type="match status" value="1"/>
</dbReference>
<comment type="caution">
    <text evidence="1">The sequence shown here is derived from an EMBL/GenBank/DDBJ whole genome shotgun (WGS) entry which is preliminary data.</text>
</comment>
<dbReference type="EMBL" id="JAAVNE010000012">
    <property type="protein sequence ID" value="NKC31086.1"/>
    <property type="molecule type" value="Genomic_DNA"/>
</dbReference>
<proteinExistence type="predicted"/>
<name>A0ABX1E250_9PROT</name>
<reference evidence="1 2" key="1">
    <citation type="submission" date="2020-03" db="EMBL/GenBank/DDBJ databases">
        <title>Roseomonas selenitidurans sp. nov. isolated from urban soil.</title>
        <authorList>
            <person name="Liu H."/>
        </authorList>
    </citation>
    <scope>NUCLEOTIDE SEQUENCE [LARGE SCALE GENOMIC DNA]</scope>
    <source>
        <strain evidence="1 2">BU-1</strain>
    </source>
</reference>
<dbReference type="Gene3D" id="3.20.20.140">
    <property type="entry name" value="Metal-dependent hydrolases"/>
    <property type="match status" value="1"/>
</dbReference>
<organism evidence="1 2">
    <name type="scientific">Falsiroseomonas selenitidurans</name>
    <dbReference type="NCBI Taxonomy" id="2716335"/>
    <lineage>
        <taxon>Bacteria</taxon>
        <taxon>Pseudomonadati</taxon>
        <taxon>Pseudomonadota</taxon>
        <taxon>Alphaproteobacteria</taxon>
        <taxon>Acetobacterales</taxon>
        <taxon>Roseomonadaceae</taxon>
        <taxon>Falsiroseomonas</taxon>
    </lineage>
</organism>
<dbReference type="PANTHER" id="PTHR42924:SF3">
    <property type="entry name" value="POLYMERASE_HISTIDINOL PHOSPHATASE N-TERMINAL DOMAIN-CONTAINING PROTEIN"/>
    <property type="match status" value="1"/>
</dbReference>
<keyword evidence="2" id="KW-1185">Reference proteome</keyword>
<dbReference type="NCBIfam" id="NF038032">
    <property type="entry name" value="CehA_McbA_metalo"/>
    <property type="match status" value="1"/>
</dbReference>
<gene>
    <name evidence="1" type="ORF">HEQ75_09455</name>
</gene>
<dbReference type="InterPro" id="IPR016195">
    <property type="entry name" value="Pol/histidinol_Pase-like"/>
</dbReference>
<evidence type="ECO:0000313" key="2">
    <source>
        <dbReference type="Proteomes" id="UP000787635"/>
    </source>
</evidence>
<dbReference type="Proteomes" id="UP000787635">
    <property type="component" value="Unassembled WGS sequence"/>
</dbReference>
<dbReference type="InterPro" id="IPR052018">
    <property type="entry name" value="PHP_domain"/>
</dbReference>
<accession>A0ABX1E250</accession>
<dbReference type="PANTHER" id="PTHR42924">
    <property type="entry name" value="EXONUCLEASE"/>
    <property type="match status" value="1"/>
</dbReference>
<evidence type="ECO:0000313" key="1">
    <source>
        <dbReference type="EMBL" id="NKC31086.1"/>
    </source>
</evidence>
<dbReference type="RefSeq" id="WP_168029651.1">
    <property type="nucleotide sequence ID" value="NZ_JAAVNE010000012.1"/>
</dbReference>